<evidence type="ECO:0000313" key="1">
    <source>
        <dbReference type="EMBL" id="MCM2392677.1"/>
    </source>
</evidence>
<dbReference type="Proteomes" id="UP001431429">
    <property type="component" value="Unassembled WGS sequence"/>
</dbReference>
<reference evidence="1" key="1">
    <citation type="submission" date="2022-06" db="EMBL/GenBank/DDBJ databases">
        <title>Genome public.</title>
        <authorList>
            <person name="Sun Q."/>
        </authorList>
    </citation>
    <scope>NUCLEOTIDE SEQUENCE</scope>
    <source>
        <strain evidence="1">CWNU-1</strain>
    </source>
</reference>
<accession>A0ABT0UVS9</accession>
<dbReference type="EMBL" id="JAMQAW010000042">
    <property type="protein sequence ID" value="MCM2392677.1"/>
    <property type="molecule type" value="Genomic_DNA"/>
</dbReference>
<gene>
    <name evidence="1" type="ORF">NBG84_31065</name>
</gene>
<proteinExistence type="predicted"/>
<evidence type="ECO:0000313" key="2">
    <source>
        <dbReference type="Proteomes" id="UP001431429"/>
    </source>
</evidence>
<organism evidence="1 2">
    <name type="scientific">Streptomyces albipurpureus</name>
    <dbReference type="NCBI Taxonomy" id="2897419"/>
    <lineage>
        <taxon>Bacteria</taxon>
        <taxon>Bacillati</taxon>
        <taxon>Actinomycetota</taxon>
        <taxon>Actinomycetes</taxon>
        <taxon>Kitasatosporales</taxon>
        <taxon>Streptomycetaceae</taxon>
        <taxon>Streptomyces</taxon>
    </lineage>
</organism>
<keyword evidence="2" id="KW-1185">Reference proteome</keyword>
<name>A0ABT0UVS9_9ACTN</name>
<protein>
    <submittedName>
        <fullName evidence="1">Uncharacterized protein</fullName>
    </submittedName>
</protein>
<comment type="caution">
    <text evidence="1">The sequence shown here is derived from an EMBL/GenBank/DDBJ whole genome shotgun (WGS) entry which is preliminary data.</text>
</comment>
<sequence>MSSRVCRKGRERPTSFDCKLGTDHSGACSPFIHRPSPPKNPADHAALLAMSKGDRQRQS</sequence>
<dbReference type="RefSeq" id="WP_250923002.1">
    <property type="nucleotide sequence ID" value="NZ_JAMQAW010000042.1"/>
</dbReference>